<evidence type="ECO:0000256" key="1">
    <source>
        <dbReference type="SAM" id="Coils"/>
    </source>
</evidence>
<comment type="caution">
    <text evidence="4">The sequence shown here is derived from an EMBL/GenBank/DDBJ whole genome shotgun (WGS) entry which is preliminary data.</text>
</comment>
<reference evidence="4 5" key="1">
    <citation type="submission" date="2009-01" db="EMBL/GenBank/DDBJ databases">
        <authorList>
            <person name="Fulton L."/>
            <person name="Clifton S."/>
            <person name="Fulton B."/>
            <person name="Xu J."/>
            <person name="Minx P."/>
            <person name="Pepin K.H."/>
            <person name="Johnson M."/>
            <person name="Bhonagiri V."/>
            <person name="Nash W.E."/>
            <person name="Mardis E.R."/>
            <person name="Wilson R.K."/>
        </authorList>
    </citation>
    <scope>NUCLEOTIDE SEQUENCE [LARGE SCALE GENOMIC DNA]</scope>
    <source>
        <strain evidence="5">DSM 10507 / JCM 14656 / S5a33</strain>
    </source>
</reference>
<dbReference type="InterPro" id="IPR025827">
    <property type="entry name" value="Zn_ribbon_recom_dom"/>
</dbReference>
<dbReference type="PROSITE" id="PS51736">
    <property type="entry name" value="RECOMBINASES_3"/>
    <property type="match status" value="1"/>
</dbReference>
<keyword evidence="5" id="KW-1185">Reference proteome</keyword>
<dbReference type="Pfam" id="PF00239">
    <property type="entry name" value="Resolvase"/>
    <property type="match status" value="1"/>
</dbReference>
<dbReference type="EMBL" id="ACBZ01000195">
    <property type="protein sequence ID" value="EEG47464.1"/>
    <property type="molecule type" value="Genomic_DNA"/>
</dbReference>
<dbReference type="eggNOG" id="COG1961">
    <property type="taxonomic scope" value="Bacteria"/>
</dbReference>
<dbReference type="PROSITE" id="PS51737">
    <property type="entry name" value="RECOMBINASE_DNA_BIND"/>
    <property type="match status" value="1"/>
</dbReference>
<dbReference type="Proteomes" id="UP000003100">
    <property type="component" value="Unassembled WGS sequence"/>
</dbReference>
<dbReference type="PANTHER" id="PTHR30461:SF23">
    <property type="entry name" value="DNA RECOMBINASE-RELATED"/>
    <property type="match status" value="1"/>
</dbReference>
<feature type="coiled-coil region" evidence="1">
    <location>
        <begin position="474"/>
        <end position="505"/>
    </location>
</feature>
<dbReference type="RefSeq" id="WP_005952234.1">
    <property type="nucleotide sequence ID" value="NZ_CP136423.1"/>
</dbReference>
<feature type="domain" description="Recombinase" evidence="3">
    <location>
        <begin position="185"/>
        <end position="344"/>
    </location>
</feature>
<reference evidence="4 5" key="2">
    <citation type="submission" date="2009-02" db="EMBL/GenBank/DDBJ databases">
        <title>Draft genome sequence of Blautia hydrogenotrophica DSM 10507 (Ruminococcus hydrogenotrophicus DSM 10507).</title>
        <authorList>
            <person name="Sudarsanam P."/>
            <person name="Ley R."/>
            <person name="Guruge J."/>
            <person name="Turnbaugh P.J."/>
            <person name="Mahowald M."/>
            <person name="Liep D."/>
            <person name="Gordon J."/>
        </authorList>
    </citation>
    <scope>NUCLEOTIDE SEQUENCE [LARGE SCALE GENOMIC DNA]</scope>
    <source>
        <strain evidence="5">DSM 10507 / JCM 14656 / S5a33</strain>
    </source>
</reference>
<gene>
    <name evidence="4" type="ORF">RUMHYD_03677</name>
</gene>
<protein>
    <recommendedName>
        <fullName evidence="6">Recombinase</fullName>
    </recommendedName>
</protein>
<dbReference type="GeneID" id="86823436"/>
<dbReference type="Pfam" id="PF07508">
    <property type="entry name" value="Recombinase"/>
    <property type="match status" value="1"/>
</dbReference>
<dbReference type="SUPFAM" id="SSF53041">
    <property type="entry name" value="Resolvase-like"/>
    <property type="match status" value="1"/>
</dbReference>
<feature type="domain" description="Resolvase/invertase-type recombinase catalytic" evidence="2">
    <location>
        <begin position="22"/>
        <end position="177"/>
    </location>
</feature>
<dbReference type="Gene3D" id="3.90.1750.20">
    <property type="entry name" value="Putative Large Serine Recombinase, Chain B, Domain 2"/>
    <property type="match status" value="1"/>
</dbReference>
<evidence type="ECO:0000259" key="2">
    <source>
        <dbReference type="PROSITE" id="PS51736"/>
    </source>
</evidence>
<dbReference type="PATRIC" id="fig|476272.21.peg.356"/>
<dbReference type="Pfam" id="PF13408">
    <property type="entry name" value="Zn_ribbon_recom"/>
    <property type="match status" value="1"/>
</dbReference>
<dbReference type="SMART" id="SM00857">
    <property type="entry name" value="Resolvase"/>
    <property type="match status" value="1"/>
</dbReference>
<dbReference type="InterPro" id="IPR036162">
    <property type="entry name" value="Resolvase-like_N_sf"/>
</dbReference>
<organism evidence="4 5">
    <name type="scientific">Blautia hydrogenotrophica (strain DSM 10507 / JCM 14656 / S5a33)</name>
    <name type="common">Ruminococcus hydrogenotrophicus</name>
    <dbReference type="NCBI Taxonomy" id="476272"/>
    <lineage>
        <taxon>Bacteria</taxon>
        <taxon>Bacillati</taxon>
        <taxon>Bacillota</taxon>
        <taxon>Clostridia</taxon>
        <taxon>Lachnospirales</taxon>
        <taxon>Lachnospiraceae</taxon>
        <taxon>Blautia</taxon>
    </lineage>
</organism>
<dbReference type="AlphaFoldDB" id="C0CS11"/>
<keyword evidence="1" id="KW-0175">Coiled coil</keyword>
<evidence type="ECO:0000259" key="3">
    <source>
        <dbReference type="PROSITE" id="PS51737"/>
    </source>
</evidence>
<dbReference type="GO" id="GO:0000150">
    <property type="term" value="F:DNA strand exchange activity"/>
    <property type="evidence" value="ECO:0007669"/>
    <property type="project" value="InterPro"/>
</dbReference>
<sequence length="556" mass="65032">MVRIRKELPEESFELKKRIVWRIAVYIRLSREDGKDESLSVSNQRKIILEYVEENFQEEDIIEDIYIDDGQSGTDYDRPEFQRMLCDVERGKVNCIVCKNLSRAFRNYSDQGYFLESYFPKFHTRFVTLGDPKVDTFTDPEVVSGMEVPISGLMNDRFACKTSNDIRRTFDTKRRRGEFIGAFAPYGYLKDPEDKNHLIIDPDAAEVVRDIFCWYVYGDMKMEKEKEERFRGNMSKEGIARRLNDLGIPNPTAYKRRQGLKYCNPQIEKNDGLWQGASVAAVLSNEMYTGTMVQGKQRVVSYKVHDRERVPKGEWYRVRNTHEAIITEEMFALAQKMQARERRRAPGKRCNYLFSGFLKCADCHKSMTRKPSRNIVYFNCSTYKRKSKNKCTIHSIRLDVLEKTVLTVIQRQIELAGCVDETISRITKWPVAGIEKSRLQTLLFMRTRELKKSEDLLAESYLDWKNGTLTLEQYSKIKGKLEEQENRLKIVLKNIKEDLKSERQKNICGNIDLEYFLRHGNIFSLSQGILTELVEEILVHENGGITIVFCFKNPYS</sequence>
<dbReference type="Gene3D" id="3.40.50.1390">
    <property type="entry name" value="Resolvase, N-terminal catalytic domain"/>
    <property type="match status" value="1"/>
</dbReference>
<dbReference type="InterPro" id="IPR050639">
    <property type="entry name" value="SSR_resolvase"/>
</dbReference>
<dbReference type="GO" id="GO:0003677">
    <property type="term" value="F:DNA binding"/>
    <property type="evidence" value="ECO:0007669"/>
    <property type="project" value="InterPro"/>
</dbReference>
<name>C0CS11_BLAHS</name>
<evidence type="ECO:0008006" key="6">
    <source>
        <dbReference type="Google" id="ProtNLM"/>
    </source>
</evidence>
<dbReference type="PANTHER" id="PTHR30461">
    <property type="entry name" value="DNA-INVERTASE FROM LAMBDOID PROPHAGE"/>
    <property type="match status" value="1"/>
</dbReference>
<proteinExistence type="predicted"/>
<dbReference type="InterPro" id="IPR006119">
    <property type="entry name" value="Resolv_N"/>
</dbReference>
<evidence type="ECO:0000313" key="4">
    <source>
        <dbReference type="EMBL" id="EEG47464.1"/>
    </source>
</evidence>
<accession>C0CS11</accession>
<evidence type="ECO:0000313" key="5">
    <source>
        <dbReference type="Proteomes" id="UP000003100"/>
    </source>
</evidence>
<dbReference type="InterPro" id="IPR011109">
    <property type="entry name" value="DNA_bind_recombinase_dom"/>
</dbReference>
<dbReference type="InterPro" id="IPR038109">
    <property type="entry name" value="DNA_bind_recomb_sf"/>
</dbReference>
<dbReference type="HOGENOM" id="CLU_010686_18_2_9"/>